<evidence type="ECO:0000313" key="1">
    <source>
        <dbReference type="EMBL" id="PWG62830.1"/>
    </source>
</evidence>
<evidence type="ECO:0000313" key="2">
    <source>
        <dbReference type="Proteomes" id="UP000245474"/>
    </source>
</evidence>
<keyword evidence="2" id="KW-1185">Reference proteome</keyword>
<dbReference type="AlphaFoldDB" id="A0A2U2N138"/>
<sequence length="70" mass="8042">MASVTLTVTDEPSAGRVRIELEGDRDYRALPEPERTHAEQCAEHIYSELAWLAERIPDRLRAEAKEPEHE</sequence>
<dbReference type="Proteomes" id="UP000245474">
    <property type="component" value="Unassembled WGS sequence"/>
</dbReference>
<dbReference type="RefSeq" id="WP_109678809.1">
    <property type="nucleotide sequence ID" value="NZ_CP086615.1"/>
</dbReference>
<gene>
    <name evidence="1" type="ORF">DEM34_10715</name>
</gene>
<accession>A0A2U2N138</accession>
<name>A0A2U2N138_9GAMM</name>
<comment type="caution">
    <text evidence="1">The sequence shown here is derived from an EMBL/GenBank/DDBJ whole genome shotgun (WGS) entry which is preliminary data.</text>
</comment>
<organism evidence="1 2">
    <name type="scientific">Sediminicurvatus halobius</name>
    <dbReference type="NCBI Taxonomy" id="2182432"/>
    <lineage>
        <taxon>Bacteria</taxon>
        <taxon>Pseudomonadati</taxon>
        <taxon>Pseudomonadota</taxon>
        <taxon>Gammaproteobacteria</taxon>
        <taxon>Chromatiales</taxon>
        <taxon>Ectothiorhodospiraceae</taxon>
        <taxon>Sediminicurvatus</taxon>
    </lineage>
</organism>
<dbReference type="EMBL" id="QFFI01000015">
    <property type="protein sequence ID" value="PWG62830.1"/>
    <property type="molecule type" value="Genomic_DNA"/>
</dbReference>
<proteinExistence type="predicted"/>
<protein>
    <submittedName>
        <fullName evidence="1">Uncharacterized protein</fullName>
    </submittedName>
</protein>
<reference evidence="1 2" key="1">
    <citation type="submission" date="2018-05" db="EMBL/GenBank/DDBJ databases">
        <title>Spiribacter halobius sp. nov., a moderately halophilic bacterium isolated from marine solar saltern.</title>
        <authorList>
            <person name="Zheng W.-S."/>
            <person name="Lu D.-C."/>
            <person name="Du Z.-J."/>
        </authorList>
    </citation>
    <scope>NUCLEOTIDE SEQUENCE [LARGE SCALE GENOMIC DNA]</scope>
    <source>
        <strain evidence="1 2">E85</strain>
    </source>
</reference>